<proteinExistence type="predicted"/>
<evidence type="ECO:0000313" key="3">
    <source>
        <dbReference type="Proteomes" id="UP000094769"/>
    </source>
</evidence>
<evidence type="ECO:0000256" key="1">
    <source>
        <dbReference type="SAM" id="Phobius"/>
    </source>
</evidence>
<comment type="caution">
    <text evidence="2">The sequence shown here is derived from an EMBL/GenBank/DDBJ whole genome shotgun (WGS) entry which is preliminary data.</text>
</comment>
<organism evidence="2 3">
    <name type="scientific">Candidatus Thiodiazotropha endolucinida</name>
    <dbReference type="NCBI Taxonomy" id="1655433"/>
    <lineage>
        <taxon>Bacteria</taxon>
        <taxon>Pseudomonadati</taxon>
        <taxon>Pseudomonadota</taxon>
        <taxon>Gammaproteobacteria</taxon>
        <taxon>Chromatiales</taxon>
        <taxon>Sedimenticolaceae</taxon>
        <taxon>Candidatus Thiodiazotropha</taxon>
    </lineage>
</organism>
<dbReference type="EMBL" id="MARB01000004">
    <property type="protein sequence ID" value="ODJ88927.1"/>
    <property type="molecule type" value="Genomic_DNA"/>
</dbReference>
<keyword evidence="1" id="KW-0472">Membrane</keyword>
<keyword evidence="1" id="KW-1133">Transmembrane helix</keyword>
<protein>
    <recommendedName>
        <fullName evidence="4">DUF2931 family protein</fullName>
    </recommendedName>
</protein>
<keyword evidence="3" id="KW-1185">Reference proteome</keyword>
<dbReference type="RefSeq" id="WP_154723009.1">
    <property type="nucleotide sequence ID" value="NZ_MARB01000004.1"/>
</dbReference>
<dbReference type="PROSITE" id="PS51257">
    <property type="entry name" value="PROKAR_LIPOPROTEIN"/>
    <property type="match status" value="1"/>
</dbReference>
<dbReference type="AlphaFoldDB" id="A0A7Z0VNG3"/>
<dbReference type="Proteomes" id="UP000094769">
    <property type="component" value="Unassembled WGS sequence"/>
</dbReference>
<evidence type="ECO:0000313" key="2">
    <source>
        <dbReference type="EMBL" id="ODJ88927.1"/>
    </source>
</evidence>
<gene>
    <name evidence="2" type="ORF">CODIS_10260</name>
</gene>
<accession>A0A7Z0VNG3</accession>
<reference evidence="2 3" key="1">
    <citation type="submission" date="2016-06" db="EMBL/GenBank/DDBJ databases">
        <title>Genome sequence of endosymbiont of Candidatus Endolucinida thiodiazotropha.</title>
        <authorList>
            <person name="Poehlein A."/>
            <person name="Koenig S."/>
            <person name="Heiden S.E."/>
            <person name="Thuermer A."/>
            <person name="Voget S."/>
            <person name="Daniel R."/>
            <person name="Markert S."/>
            <person name="Gros O."/>
            <person name="Schweder T."/>
        </authorList>
    </citation>
    <scope>NUCLEOTIDE SEQUENCE [LARGE SCALE GENOMIC DNA]</scope>
    <source>
        <strain evidence="2 3">COS</strain>
    </source>
</reference>
<feature type="transmembrane region" description="Helical" evidence="1">
    <location>
        <begin position="7"/>
        <end position="31"/>
    </location>
</feature>
<evidence type="ECO:0008006" key="4">
    <source>
        <dbReference type="Google" id="ProtNLM"/>
    </source>
</evidence>
<sequence>MKKQTLLYVGLMINLLMLFGCTRVAGTLAGWEGASLNITTPANLGTKSVFGITWCTAPDRICQKSLPGVELKPGMKPGGGGYSVSPSNNIRVPERMEVSWYDANGVKRQQVVELDIPRLEEVIRRYGAPRSTWHRKWDIVLIFRDDEPIVHTWLLSDATNMGYRNRKFTPPKALVYGGNLDIVKRFLEPGEEETVIRYEPENR</sequence>
<name>A0A7Z0VNG3_9GAMM</name>
<keyword evidence="1" id="KW-0812">Transmembrane</keyword>